<evidence type="ECO:0000256" key="10">
    <source>
        <dbReference type="SAM" id="MobiDB-lite"/>
    </source>
</evidence>
<keyword evidence="7 9" id="KW-1133">Transmembrane helix</keyword>
<evidence type="ECO:0000256" key="3">
    <source>
        <dbReference type="ARBA" id="ARBA00022475"/>
    </source>
</evidence>
<keyword evidence="4 9" id="KW-0812">Transmembrane</keyword>
<dbReference type="Pfam" id="PF00528">
    <property type="entry name" value="BPD_transp_1"/>
    <property type="match status" value="1"/>
</dbReference>
<feature type="transmembrane region" description="Helical" evidence="9">
    <location>
        <begin position="318"/>
        <end position="339"/>
    </location>
</feature>
<comment type="caution">
    <text evidence="12">The sequence shown here is derived from an EMBL/GenBank/DDBJ whole genome shotgun (WGS) entry which is preliminary data.</text>
</comment>
<keyword evidence="8 9" id="KW-0472">Membrane</keyword>
<feature type="transmembrane region" description="Helical" evidence="9">
    <location>
        <begin position="211"/>
        <end position="235"/>
    </location>
</feature>
<evidence type="ECO:0000256" key="7">
    <source>
        <dbReference type="ARBA" id="ARBA00022989"/>
    </source>
</evidence>
<keyword evidence="3" id="KW-1003">Cell membrane</keyword>
<dbReference type="InterPro" id="IPR050366">
    <property type="entry name" value="BP-dependent_transpt_permease"/>
</dbReference>
<evidence type="ECO:0000259" key="11">
    <source>
        <dbReference type="PROSITE" id="PS50928"/>
    </source>
</evidence>
<dbReference type="PROSITE" id="PS50928">
    <property type="entry name" value="ABC_TM1"/>
    <property type="match status" value="1"/>
</dbReference>
<feature type="domain" description="ABC transmembrane type-1" evidence="11">
    <location>
        <begin position="205"/>
        <end position="407"/>
    </location>
</feature>
<evidence type="ECO:0000256" key="9">
    <source>
        <dbReference type="RuleBase" id="RU363032"/>
    </source>
</evidence>
<proteinExistence type="inferred from homology"/>
<keyword evidence="6" id="KW-0653">Protein transport</keyword>
<evidence type="ECO:0000256" key="6">
    <source>
        <dbReference type="ARBA" id="ARBA00022927"/>
    </source>
</evidence>
<dbReference type="Proteomes" id="UP001596414">
    <property type="component" value="Unassembled WGS sequence"/>
</dbReference>
<evidence type="ECO:0000256" key="4">
    <source>
        <dbReference type="ARBA" id="ARBA00022692"/>
    </source>
</evidence>
<dbReference type="InterPro" id="IPR035906">
    <property type="entry name" value="MetI-like_sf"/>
</dbReference>
<keyword evidence="2 9" id="KW-0813">Transport</keyword>
<dbReference type="CDD" id="cd06261">
    <property type="entry name" value="TM_PBP2"/>
    <property type="match status" value="1"/>
</dbReference>
<evidence type="ECO:0000256" key="8">
    <source>
        <dbReference type="ARBA" id="ARBA00023136"/>
    </source>
</evidence>
<comment type="similarity">
    <text evidence="9">Belongs to the binding-protein-dependent transport system permease family.</text>
</comment>
<feature type="transmembrane region" description="Helical" evidence="9">
    <location>
        <begin position="43"/>
        <end position="68"/>
    </location>
</feature>
<dbReference type="GO" id="GO:0015031">
    <property type="term" value="P:protein transport"/>
    <property type="evidence" value="ECO:0007669"/>
    <property type="project" value="UniProtKB-KW"/>
</dbReference>
<evidence type="ECO:0000256" key="1">
    <source>
        <dbReference type="ARBA" id="ARBA00004651"/>
    </source>
</evidence>
<evidence type="ECO:0000256" key="5">
    <source>
        <dbReference type="ARBA" id="ARBA00022856"/>
    </source>
</evidence>
<feature type="compositionally biased region" description="Polar residues" evidence="10">
    <location>
        <begin position="7"/>
        <end position="23"/>
    </location>
</feature>
<keyword evidence="5" id="KW-0571">Peptide transport</keyword>
<name>A0ABD5XFP0_9EURY</name>
<gene>
    <name evidence="12" type="ORF">ACFQJ7_14275</name>
</gene>
<dbReference type="SUPFAM" id="SSF161098">
    <property type="entry name" value="MetI-like"/>
    <property type="match status" value="1"/>
</dbReference>
<dbReference type="Gene3D" id="1.10.3720.10">
    <property type="entry name" value="MetI-like"/>
    <property type="match status" value="1"/>
</dbReference>
<feature type="transmembrane region" description="Helical" evidence="9">
    <location>
        <begin position="270"/>
        <end position="287"/>
    </location>
</feature>
<dbReference type="GO" id="GO:0005886">
    <property type="term" value="C:plasma membrane"/>
    <property type="evidence" value="ECO:0007669"/>
    <property type="project" value="UniProtKB-SubCell"/>
</dbReference>
<reference evidence="12 13" key="1">
    <citation type="journal article" date="2014" name="Int. J. Syst. Evol. Microbiol.">
        <title>Complete genome sequence of Corynebacterium casei LMG S-19264T (=DSM 44701T), isolated from a smear-ripened cheese.</title>
        <authorList>
            <consortium name="US DOE Joint Genome Institute (JGI-PGF)"/>
            <person name="Walter F."/>
            <person name="Albersmeier A."/>
            <person name="Kalinowski J."/>
            <person name="Ruckert C."/>
        </authorList>
    </citation>
    <scope>NUCLEOTIDE SEQUENCE [LARGE SCALE GENOMIC DNA]</scope>
    <source>
        <strain evidence="12 13">CGMCC 4.7215</strain>
    </source>
</reference>
<evidence type="ECO:0000256" key="2">
    <source>
        <dbReference type="ARBA" id="ARBA00022448"/>
    </source>
</evidence>
<dbReference type="PANTHER" id="PTHR43386">
    <property type="entry name" value="OLIGOPEPTIDE TRANSPORT SYSTEM PERMEASE PROTEIN APPC"/>
    <property type="match status" value="1"/>
</dbReference>
<feature type="transmembrane region" description="Helical" evidence="9">
    <location>
        <begin position="83"/>
        <end position="101"/>
    </location>
</feature>
<protein>
    <submittedName>
        <fullName evidence="12">ABC transporter permease</fullName>
    </submittedName>
</protein>
<dbReference type="GO" id="GO:0015833">
    <property type="term" value="P:peptide transport"/>
    <property type="evidence" value="ECO:0007669"/>
    <property type="project" value="UniProtKB-KW"/>
</dbReference>
<dbReference type="AlphaFoldDB" id="A0ABD5XFP0"/>
<comment type="subcellular location">
    <subcellularLocation>
        <location evidence="1 9">Cell membrane</location>
        <topology evidence="1 9">Multi-pass membrane protein</topology>
    </subcellularLocation>
</comment>
<accession>A0ABD5XFP0</accession>
<feature type="transmembrane region" description="Helical" evidence="9">
    <location>
        <begin position="387"/>
        <end position="407"/>
    </location>
</feature>
<feature type="transmembrane region" description="Helical" evidence="9">
    <location>
        <begin position="247"/>
        <end position="264"/>
    </location>
</feature>
<evidence type="ECO:0000313" key="13">
    <source>
        <dbReference type="Proteomes" id="UP001596414"/>
    </source>
</evidence>
<evidence type="ECO:0000313" key="12">
    <source>
        <dbReference type="EMBL" id="MFC7127172.1"/>
    </source>
</evidence>
<dbReference type="EMBL" id="JBHSZQ010000049">
    <property type="protein sequence ID" value="MFC7127172.1"/>
    <property type="molecule type" value="Genomic_DNA"/>
</dbReference>
<feature type="transmembrane region" description="Helical" evidence="9">
    <location>
        <begin position="122"/>
        <end position="143"/>
    </location>
</feature>
<dbReference type="RefSeq" id="WP_267636692.1">
    <property type="nucleotide sequence ID" value="NZ_JAODIY010000005.1"/>
</dbReference>
<organism evidence="12 13">
    <name type="scientific">Halovenus rubra</name>
    <dbReference type="NCBI Taxonomy" id="869890"/>
    <lineage>
        <taxon>Archaea</taxon>
        <taxon>Methanobacteriati</taxon>
        <taxon>Methanobacteriota</taxon>
        <taxon>Stenosarchaea group</taxon>
        <taxon>Halobacteria</taxon>
        <taxon>Halobacteriales</taxon>
        <taxon>Haloarculaceae</taxon>
        <taxon>Halovenus</taxon>
    </lineage>
</organism>
<dbReference type="InterPro" id="IPR000515">
    <property type="entry name" value="MetI-like"/>
</dbReference>
<sequence length="418" mass="45091">MSPPPDTNTDAQAETTLEQQASSSHDRQFEAVSFDTKRTATGLSWIVVPTLITAVLSVLIVSAIYSVWTESDTLPIAGFEVEILNWLYGLALLFVTILVTKRVITSPERTAKFLGRIRRQKTVLVAAVTALFLFLIGSIVPFLTNEPLLDPLISLQPPGWSSVSEVFVPTCHGTVVDGQCQGTASYPLGTNALGQDVLAMGWLGLNTTLQVAMTASTIAATFGVVVGVSAGYLGGRVDEMLMRYVDIQRALPAFFLYILLVLRFGRSYPLMILVFGLLSWGGIARVVRSEVIQLKTTSFVQAAQLSGAEAKTIIRRHILPAVTGTVLTTVAVLFAKFAVYEAALAFLWLTEIDAVSLGSEIATAVGRQAGDNTVAGGSTFDWWSVPWVVYVPAGILCTLLLVVSFLGDRVQEMVDPRT</sequence>
<dbReference type="PANTHER" id="PTHR43386:SF24">
    <property type="entry name" value="OLIGOPEPTIDE TRANSPORT SYSTEM PERMEASE PROTEIN AMID"/>
    <property type="match status" value="1"/>
</dbReference>
<feature type="region of interest" description="Disordered" evidence="10">
    <location>
        <begin position="1"/>
        <end position="26"/>
    </location>
</feature>